<keyword evidence="7" id="KW-1185">Reference proteome</keyword>
<keyword evidence="5" id="KW-1133">Transmembrane helix</keyword>
<proteinExistence type="predicted"/>
<keyword evidence="2" id="KW-0717">Septation</keyword>
<evidence type="ECO:0000256" key="4">
    <source>
        <dbReference type="ARBA" id="ARBA00044936"/>
    </source>
</evidence>
<dbReference type="PANTHER" id="PTHR35798:SF1">
    <property type="entry name" value="CELL DIVISION PROTEIN SEPF"/>
    <property type="match status" value="1"/>
</dbReference>
<sequence length="157" mass="17314">MDEANLVLDYIKVLVWPLLLIALALVAAWLFSTRTPNHAQHTPLRADLPRARSEDTMRLTAALEDSEWLASLYASPPPDPAVHLQQAVRINPVSYREAARQIRDSLHDGRLVILDFAGADEELAARLIDFCSATTLATRGLLQQISSTVLLVTPHSA</sequence>
<keyword evidence="5" id="KW-0472">Membrane</keyword>
<accession>A0ABR6BKU7</accession>
<keyword evidence="1 6" id="KW-0132">Cell division</keyword>
<dbReference type="EMBL" id="JACJID010000003">
    <property type="protein sequence ID" value="MBA8927521.1"/>
    <property type="molecule type" value="Genomic_DNA"/>
</dbReference>
<evidence type="ECO:0000256" key="2">
    <source>
        <dbReference type="ARBA" id="ARBA00023210"/>
    </source>
</evidence>
<organism evidence="6 7">
    <name type="scientific">Kutzneria viridogrisea</name>
    <dbReference type="NCBI Taxonomy" id="47990"/>
    <lineage>
        <taxon>Bacteria</taxon>
        <taxon>Bacillati</taxon>
        <taxon>Actinomycetota</taxon>
        <taxon>Actinomycetes</taxon>
        <taxon>Pseudonocardiales</taxon>
        <taxon>Pseudonocardiaceae</taxon>
        <taxon>Kutzneria</taxon>
    </lineage>
</organism>
<feature type="transmembrane region" description="Helical" evidence="5">
    <location>
        <begin position="13"/>
        <end position="31"/>
    </location>
</feature>
<evidence type="ECO:0000313" key="7">
    <source>
        <dbReference type="Proteomes" id="UP000517916"/>
    </source>
</evidence>
<evidence type="ECO:0000256" key="1">
    <source>
        <dbReference type="ARBA" id="ARBA00022618"/>
    </source>
</evidence>
<reference evidence="6 7" key="1">
    <citation type="submission" date="2020-08" db="EMBL/GenBank/DDBJ databases">
        <title>Genomic Encyclopedia of Archaeal and Bacterial Type Strains, Phase II (KMG-II): from individual species to whole genera.</title>
        <authorList>
            <person name="Goeker M."/>
        </authorList>
    </citation>
    <scope>NUCLEOTIDE SEQUENCE [LARGE SCALE GENOMIC DNA]</scope>
    <source>
        <strain evidence="6 7">DSM 43850</strain>
    </source>
</reference>
<dbReference type="InterPro" id="IPR023052">
    <property type="entry name" value="Cell_div_SepF"/>
</dbReference>
<dbReference type="InterPro" id="IPR038594">
    <property type="entry name" value="SepF-like_sf"/>
</dbReference>
<dbReference type="RefSeq" id="WP_182838380.1">
    <property type="nucleotide sequence ID" value="NZ_BAAABQ010000056.1"/>
</dbReference>
<evidence type="ECO:0000256" key="5">
    <source>
        <dbReference type="SAM" id="Phobius"/>
    </source>
</evidence>
<dbReference type="Proteomes" id="UP000517916">
    <property type="component" value="Unassembled WGS sequence"/>
</dbReference>
<name>A0ABR6BKU7_9PSEU</name>
<keyword evidence="3" id="KW-0131">Cell cycle</keyword>
<keyword evidence="5" id="KW-0812">Transmembrane</keyword>
<dbReference type="Pfam" id="PF04472">
    <property type="entry name" value="SepF"/>
    <property type="match status" value="1"/>
</dbReference>
<comment type="function">
    <text evidence="4">Cell division protein that is part of the divisome complex and is recruited early to the Z-ring. Probably stimulates Z-ring formation, perhaps through the cross-linking of FtsZ protofilaments. Its function overlaps with FtsA.</text>
</comment>
<evidence type="ECO:0000256" key="3">
    <source>
        <dbReference type="ARBA" id="ARBA00023306"/>
    </source>
</evidence>
<dbReference type="InterPro" id="IPR007561">
    <property type="entry name" value="Cell_div_SepF/SepF-rel"/>
</dbReference>
<dbReference type="GO" id="GO:0051301">
    <property type="term" value="P:cell division"/>
    <property type="evidence" value="ECO:0007669"/>
    <property type="project" value="UniProtKB-KW"/>
</dbReference>
<evidence type="ECO:0000313" key="6">
    <source>
        <dbReference type="EMBL" id="MBA8927521.1"/>
    </source>
</evidence>
<comment type="caution">
    <text evidence="6">The sequence shown here is derived from an EMBL/GenBank/DDBJ whole genome shotgun (WGS) entry which is preliminary data.</text>
</comment>
<protein>
    <submittedName>
        <fullName evidence="6">FtsZ-interacting cell division protein YlmF</fullName>
    </submittedName>
</protein>
<gene>
    <name evidence="6" type="ORF">BC739_004727</name>
</gene>
<dbReference type="PANTHER" id="PTHR35798">
    <property type="entry name" value="CELL DIVISION PROTEIN SEPF"/>
    <property type="match status" value="1"/>
</dbReference>
<dbReference type="Gene3D" id="3.30.110.150">
    <property type="entry name" value="SepF-like protein"/>
    <property type="match status" value="1"/>
</dbReference>